<reference evidence="2" key="1">
    <citation type="journal article" date="2023" name="Front. Plant Sci.">
        <title>Chromosomal-level genome assembly of Melastoma candidum provides insights into trichome evolution.</title>
        <authorList>
            <person name="Zhong Y."/>
            <person name="Wu W."/>
            <person name="Sun C."/>
            <person name="Zou P."/>
            <person name="Liu Y."/>
            <person name="Dai S."/>
            <person name="Zhou R."/>
        </authorList>
    </citation>
    <scope>NUCLEOTIDE SEQUENCE [LARGE SCALE GENOMIC DNA]</scope>
</reference>
<name>A0ACB9S6H4_9MYRT</name>
<comment type="caution">
    <text evidence="1">The sequence shown here is derived from an EMBL/GenBank/DDBJ whole genome shotgun (WGS) entry which is preliminary data.</text>
</comment>
<keyword evidence="2" id="KW-1185">Reference proteome</keyword>
<dbReference type="Proteomes" id="UP001057402">
    <property type="component" value="Chromosome 2"/>
</dbReference>
<dbReference type="EMBL" id="CM042881">
    <property type="protein sequence ID" value="KAI4386970.1"/>
    <property type="molecule type" value="Genomic_DNA"/>
</dbReference>
<sequence>MALQESINYPPLPTPESTSAAATKLHFPEHERLTCPRCQSTNTKFCYFNNYNLSQPRHFCKSCKRYWTKGGSLRNIPVGGTTRKPNKKDSPAKKPGTIAPDRGQRKPDGPPAEGRAGSGPAAEPDLRSEGVDARITTTVFL</sequence>
<accession>A0ACB9S6H4</accession>
<protein>
    <submittedName>
        <fullName evidence="1">Uncharacterized protein</fullName>
    </submittedName>
</protein>
<proteinExistence type="predicted"/>
<evidence type="ECO:0000313" key="1">
    <source>
        <dbReference type="EMBL" id="KAI4386970.1"/>
    </source>
</evidence>
<gene>
    <name evidence="1" type="ORF">MLD38_004842</name>
</gene>
<evidence type="ECO:0000313" key="2">
    <source>
        <dbReference type="Proteomes" id="UP001057402"/>
    </source>
</evidence>
<organism evidence="1 2">
    <name type="scientific">Melastoma candidum</name>
    <dbReference type="NCBI Taxonomy" id="119954"/>
    <lineage>
        <taxon>Eukaryota</taxon>
        <taxon>Viridiplantae</taxon>
        <taxon>Streptophyta</taxon>
        <taxon>Embryophyta</taxon>
        <taxon>Tracheophyta</taxon>
        <taxon>Spermatophyta</taxon>
        <taxon>Magnoliopsida</taxon>
        <taxon>eudicotyledons</taxon>
        <taxon>Gunneridae</taxon>
        <taxon>Pentapetalae</taxon>
        <taxon>rosids</taxon>
        <taxon>malvids</taxon>
        <taxon>Myrtales</taxon>
        <taxon>Melastomataceae</taxon>
        <taxon>Melastomatoideae</taxon>
        <taxon>Melastomateae</taxon>
        <taxon>Melastoma</taxon>
    </lineage>
</organism>